<proteinExistence type="inferred from homology"/>
<keyword evidence="3" id="KW-0677">Repeat</keyword>
<dbReference type="PANTHER" id="PTHR47926:SF453">
    <property type="entry name" value="PENTATRICOPEPTIDE REPEAT (PPR) SUPERFAMILY PROTEIN"/>
    <property type="match status" value="1"/>
</dbReference>
<feature type="region of interest" description="Disordered" evidence="5">
    <location>
        <begin position="384"/>
        <end position="404"/>
    </location>
</feature>
<feature type="repeat" description="PPR" evidence="4">
    <location>
        <begin position="1173"/>
        <end position="1207"/>
    </location>
</feature>
<protein>
    <submittedName>
        <fullName evidence="8">Pentatricopeptide repeat-containing protein</fullName>
    </submittedName>
</protein>
<dbReference type="Pfam" id="PF02681">
    <property type="entry name" value="DUF212"/>
    <property type="match status" value="1"/>
</dbReference>
<feature type="region of interest" description="Disordered" evidence="5">
    <location>
        <begin position="81"/>
        <end position="342"/>
    </location>
</feature>
<feature type="region of interest" description="Disordered" evidence="5">
    <location>
        <begin position="716"/>
        <end position="743"/>
    </location>
</feature>
<dbReference type="Pfam" id="PF13041">
    <property type="entry name" value="PPR_2"/>
    <property type="match status" value="1"/>
</dbReference>
<keyword evidence="9" id="KW-1185">Reference proteome</keyword>
<dbReference type="EMBL" id="BKCP01007082">
    <property type="protein sequence ID" value="GER44793.1"/>
    <property type="molecule type" value="Genomic_DNA"/>
</dbReference>
<dbReference type="Pfam" id="PF20431">
    <property type="entry name" value="E_motif"/>
    <property type="match status" value="1"/>
</dbReference>
<feature type="region of interest" description="Disordered" evidence="5">
    <location>
        <begin position="622"/>
        <end position="641"/>
    </location>
</feature>
<dbReference type="Pfam" id="PF01535">
    <property type="entry name" value="PPR"/>
    <property type="match status" value="2"/>
</dbReference>
<dbReference type="GO" id="GO:0003729">
    <property type="term" value="F:mRNA binding"/>
    <property type="evidence" value="ECO:0007669"/>
    <property type="project" value="UniProtKB-ARBA"/>
</dbReference>
<feature type="compositionally biased region" description="Low complexity" evidence="5">
    <location>
        <begin position="167"/>
        <end position="222"/>
    </location>
</feature>
<evidence type="ECO:0000256" key="4">
    <source>
        <dbReference type="PROSITE-ProRule" id="PRU00708"/>
    </source>
</evidence>
<reference evidence="9" key="1">
    <citation type="journal article" date="2019" name="Curr. Biol.">
        <title>Genome Sequence of Striga asiatica Provides Insight into the Evolution of Plant Parasitism.</title>
        <authorList>
            <person name="Yoshida S."/>
            <person name="Kim S."/>
            <person name="Wafula E.K."/>
            <person name="Tanskanen J."/>
            <person name="Kim Y.M."/>
            <person name="Honaas L."/>
            <person name="Yang Z."/>
            <person name="Spallek T."/>
            <person name="Conn C.E."/>
            <person name="Ichihashi Y."/>
            <person name="Cheong K."/>
            <person name="Cui S."/>
            <person name="Der J.P."/>
            <person name="Gundlach H."/>
            <person name="Jiao Y."/>
            <person name="Hori C."/>
            <person name="Ishida J.K."/>
            <person name="Kasahara H."/>
            <person name="Kiba T."/>
            <person name="Kim M.S."/>
            <person name="Koo N."/>
            <person name="Laohavisit A."/>
            <person name="Lee Y.H."/>
            <person name="Lumba S."/>
            <person name="McCourt P."/>
            <person name="Mortimer J.C."/>
            <person name="Mutuku J.M."/>
            <person name="Nomura T."/>
            <person name="Sasaki-Sekimoto Y."/>
            <person name="Seto Y."/>
            <person name="Wang Y."/>
            <person name="Wakatake T."/>
            <person name="Sakakibara H."/>
            <person name="Demura T."/>
            <person name="Yamaguchi S."/>
            <person name="Yoneyama K."/>
            <person name="Manabe R.I."/>
            <person name="Nelson D.C."/>
            <person name="Schulman A.H."/>
            <person name="Timko M.P."/>
            <person name="dePamphilis C.W."/>
            <person name="Choi D."/>
            <person name="Shirasu K."/>
        </authorList>
    </citation>
    <scope>NUCLEOTIDE SEQUENCE [LARGE SCALE GENOMIC DNA]</scope>
    <source>
        <strain evidence="9">cv. UVA1</strain>
    </source>
</reference>
<evidence type="ECO:0000256" key="2">
    <source>
        <dbReference type="ARBA" id="ARBA00006643"/>
    </source>
</evidence>
<dbReference type="InterPro" id="IPR046960">
    <property type="entry name" value="PPR_At4g14850-like_plant"/>
</dbReference>
<comment type="similarity">
    <text evidence="1">Belongs to the remorin family.</text>
</comment>
<feature type="region of interest" description="Disordered" evidence="5">
    <location>
        <begin position="880"/>
        <end position="904"/>
    </location>
</feature>
<dbReference type="InterPro" id="IPR011990">
    <property type="entry name" value="TPR-like_helical_dom_sf"/>
</dbReference>
<dbReference type="Pfam" id="PF03763">
    <property type="entry name" value="Remorin_C"/>
    <property type="match status" value="1"/>
</dbReference>
<evidence type="ECO:0000313" key="8">
    <source>
        <dbReference type="EMBL" id="GER44793.1"/>
    </source>
</evidence>
<comment type="similarity">
    <text evidence="2">Belongs to the PPR family. PCMP-H subfamily.</text>
</comment>
<dbReference type="NCBIfam" id="TIGR00756">
    <property type="entry name" value="PPR"/>
    <property type="match status" value="3"/>
</dbReference>
<feature type="domain" description="Remorin C-terminal" evidence="7">
    <location>
        <begin position="1560"/>
        <end position="1618"/>
    </location>
</feature>
<feature type="compositionally biased region" description="Low complexity" evidence="5">
    <location>
        <begin position="280"/>
        <end position="297"/>
    </location>
</feature>
<dbReference type="Gene3D" id="1.25.40.10">
    <property type="entry name" value="Tetratricopeptide repeat domain"/>
    <property type="match status" value="3"/>
</dbReference>
<dbReference type="PROSITE" id="PS51375">
    <property type="entry name" value="PPR"/>
    <property type="match status" value="3"/>
</dbReference>
<organism evidence="8 9">
    <name type="scientific">Striga asiatica</name>
    <name type="common">Asiatic witchweed</name>
    <name type="synonym">Buchnera asiatica</name>
    <dbReference type="NCBI Taxonomy" id="4170"/>
    <lineage>
        <taxon>Eukaryota</taxon>
        <taxon>Viridiplantae</taxon>
        <taxon>Streptophyta</taxon>
        <taxon>Embryophyta</taxon>
        <taxon>Tracheophyta</taxon>
        <taxon>Spermatophyta</taxon>
        <taxon>Magnoliopsida</taxon>
        <taxon>eudicotyledons</taxon>
        <taxon>Gunneridae</taxon>
        <taxon>Pentapetalae</taxon>
        <taxon>asterids</taxon>
        <taxon>lamiids</taxon>
        <taxon>Lamiales</taxon>
        <taxon>Orobanchaceae</taxon>
        <taxon>Buchnereae</taxon>
        <taxon>Striga</taxon>
    </lineage>
</organism>
<sequence>MPPSPTTRISPRRDLRAENHKRRHSIESGISHQDKEDDLALFNEAQDKEKESFLLDSNDNFDDIFSTKLRYFSDHKLGIAVPSRGESSSLLNEEKDKNDYEWLITPPETPLFRSLDDESPQVNLARTARPRSQPISISPSSTMERGQRSSRASASPHRRSPSPRPSKPLSLTRSSPPSATAHFSPSRGRSPTPRSSTPTPRRIISSSSTTTTTTSRARGTSPVKSSRGNSASPKIKAWQSSIPGFSSEVPPNLRTSLADRPASYVRGSSPASGNGRKSRSPGASRSIGSSRGSVVSSGDDDQDSLQSVSKDVGFSRKQTRGLSSSAPKRSLDLGRQMDRKCPPNMFRPLLSSIPSSTFHAGHASAPHYSPASKYSSITDTNLLTSGPHGIKRSEPNREDMMTPFKNPDSYADDDIFVMDKANDLNDEIDNKISRDPVVSRHGGESDFSDVTVVDTAVTVMDVKSDFSCSICGLIFNNASQVTIMEGDPPICHECKSSEVNSNPVEILDPLEVKSHVEKVSGESQHPKIESTQNLSTQPAEDNEHAFSSRLAIIKQLQHSGFELNSEANAPKMAGNPFTVRSRSFTASNTTSFDDFSCARDSSNSKKSTISASLSSSFDLGGFSRQTEGRHYRQSSGTKSDVENYRYEMPNTVHIRTDSSVSGASVHMLTHFPSEDGFEEFEEKTCSSVQEQETESTRADNTEKDDVFLRTREVVPEDKENLTSESSVLPAKSQASVNEEDVGPLSSFDGVSEIVSANVDVVSDGDSSTHPMSCMNEIQDDDEDVTESIEGFDGSRSGHHDVRDESRMLLEDIDDTKQTSLVTLEEATDTILFCSSIVHNLAYEAANIAINKETPPMEILRPTMAFPGGLDSKKRENMRLRTVRKRSSRAQKTRQKKPEMDAKPLCCDAENDDNSNQIIVGVRNNVDSIEPPKLESNHLHQLQARLVTLGHGATHFYTFKLIRLCATRLRHLPYARRLLDAFPSPNAHLYAAVISAYADVSDHASAALLYRDLVRARGPGPGPNHFLLSIALRSWPEVLRSHGVELIHAQVVKSGYGGHTATPEIIRDTPLWNCIISGCVQNGLFSEALEFFQRMIFEESSRGKNPPNQGTFVCVLSALGHGGMLEIGRCVHGLACRALLDSDIFVANGLLDMYGKCGSLDKSRTIFDRLAEPNLTSWNCLINCYALHGGSHEAISIFNEMIEFGKGAKPDGVTFVGLLSACVHAGLVSEGRLYFDTMMEKYEIEPAVEHYGCLVDLLGRAGRFEEAMEVVKGMMTTRVPPDEAIWGSLLNGCKIHGRADVAELAVEKLVEMDPSNGGYGAILANLYGEMGKWDEAREVRRKLAEGNVSKAAGCSWIEVDGRVHSFCSVDRKHQRVEEIYQVMAMDRIGRSTVGLAQDSSLNSTAAAAAAAAGATTPYSSSSFCTNYPLISAFLAFAIAQSAKFIGSWYKENRWDFKQLVGSGGMPSSHSATVTALAIAIGLQEGFGGSLFAVALIFAFVVMYDATGVRLHAGRQAEVLNQIVYGLPAEHPLAESRPLRELLGLCWCSIGTVYGINCPFDQFKRDEVKIQAWENHQKRKAELENRKVEVKAEKLKSRAHEKYNSKLAASRRIAEENEQMQRLNFKKRL</sequence>
<dbReference type="OrthoDB" id="1929779at2759"/>
<evidence type="ECO:0000259" key="7">
    <source>
        <dbReference type="Pfam" id="PF03763"/>
    </source>
</evidence>
<evidence type="ECO:0000256" key="1">
    <source>
        <dbReference type="ARBA" id="ARBA00005711"/>
    </source>
</evidence>
<evidence type="ECO:0000256" key="6">
    <source>
        <dbReference type="SAM" id="Phobius"/>
    </source>
</evidence>
<dbReference type="FunFam" id="1.25.40.10:FF:000690">
    <property type="entry name" value="Pentatricopeptide repeat-containing protein"/>
    <property type="match status" value="1"/>
</dbReference>
<comment type="caution">
    <text evidence="8">The sequence shown here is derived from an EMBL/GenBank/DDBJ whole genome shotgun (WGS) entry which is preliminary data.</text>
</comment>
<feature type="region of interest" description="Disordered" evidence="5">
    <location>
        <begin position="1"/>
        <end position="35"/>
    </location>
</feature>
<name>A0A5A7QHN4_STRAF</name>
<feature type="transmembrane region" description="Helical" evidence="6">
    <location>
        <begin position="1485"/>
        <end position="1504"/>
    </location>
</feature>
<dbReference type="Proteomes" id="UP000325081">
    <property type="component" value="Unassembled WGS sequence"/>
</dbReference>
<dbReference type="SUPFAM" id="SSF48452">
    <property type="entry name" value="TPR-like"/>
    <property type="match status" value="1"/>
</dbReference>
<feature type="region of interest" description="Disordered" evidence="5">
    <location>
        <begin position="681"/>
        <end position="701"/>
    </location>
</feature>
<feature type="compositionally biased region" description="Polar residues" evidence="5">
    <location>
        <begin position="223"/>
        <end position="244"/>
    </location>
</feature>
<dbReference type="InterPro" id="IPR046848">
    <property type="entry name" value="E_motif"/>
</dbReference>
<dbReference type="GO" id="GO:0009451">
    <property type="term" value="P:RNA modification"/>
    <property type="evidence" value="ECO:0007669"/>
    <property type="project" value="InterPro"/>
</dbReference>
<dbReference type="PANTHER" id="PTHR47926">
    <property type="entry name" value="PENTATRICOPEPTIDE REPEAT-CONTAINING PROTEIN"/>
    <property type="match status" value="1"/>
</dbReference>
<accession>A0A5A7QHN4</accession>
<feature type="compositionally biased region" description="Low complexity" evidence="5">
    <location>
        <begin position="130"/>
        <end position="141"/>
    </location>
</feature>
<dbReference type="InterPro" id="IPR005516">
    <property type="entry name" value="Remorin_C"/>
</dbReference>
<feature type="compositionally biased region" description="Basic and acidic residues" evidence="5">
    <location>
        <begin position="391"/>
        <end position="400"/>
    </location>
</feature>
<keyword evidence="6" id="KW-0472">Membrane</keyword>
<keyword evidence="6" id="KW-1133">Transmembrane helix</keyword>
<dbReference type="InterPro" id="IPR002885">
    <property type="entry name" value="PPR_rpt"/>
</dbReference>
<feature type="compositionally biased region" description="Polar residues" evidence="5">
    <location>
        <begin position="529"/>
        <end position="539"/>
    </location>
</feature>
<feature type="repeat" description="PPR" evidence="4">
    <location>
        <begin position="1067"/>
        <end position="1101"/>
    </location>
</feature>
<dbReference type="InterPro" id="IPR003832">
    <property type="entry name" value="DUF212"/>
</dbReference>
<keyword evidence="6" id="KW-0812">Transmembrane</keyword>
<gene>
    <name evidence="8" type="ORF">STAS_21692</name>
</gene>
<feature type="repeat" description="PPR" evidence="4">
    <location>
        <begin position="1246"/>
        <end position="1280"/>
    </location>
</feature>
<feature type="compositionally biased region" description="Basic residues" evidence="5">
    <location>
        <begin position="880"/>
        <end position="894"/>
    </location>
</feature>
<feature type="compositionally biased region" description="Basic and acidic residues" evidence="5">
    <location>
        <begin position="329"/>
        <end position="341"/>
    </location>
</feature>
<evidence type="ECO:0000256" key="3">
    <source>
        <dbReference type="ARBA" id="ARBA00022737"/>
    </source>
</evidence>
<feature type="region of interest" description="Disordered" evidence="5">
    <location>
        <begin position="520"/>
        <end position="539"/>
    </location>
</feature>
<evidence type="ECO:0000256" key="5">
    <source>
        <dbReference type="SAM" id="MobiDB-lite"/>
    </source>
</evidence>
<feature type="compositionally biased region" description="Polar residues" evidence="5">
    <location>
        <begin position="722"/>
        <end position="736"/>
    </location>
</feature>
<evidence type="ECO:0000313" key="9">
    <source>
        <dbReference type="Proteomes" id="UP000325081"/>
    </source>
</evidence>